<evidence type="ECO:0000256" key="6">
    <source>
        <dbReference type="ARBA" id="ARBA00023136"/>
    </source>
</evidence>
<keyword evidence="5 7" id="KW-1133">Transmembrane helix</keyword>
<dbReference type="OrthoDB" id="9813426at2"/>
<dbReference type="InterPro" id="IPR032816">
    <property type="entry name" value="VTT_dom"/>
</dbReference>
<dbReference type="AlphaFoldDB" id="A0A517XTJ8"/>
<evidence type="ECO:0000313" key="10">
    <source>
        <dbReference type="Proteomes" id="UP000319576"/>
    </source>
</evidence>
<dbReference type="PANTHER" id="PTHR30353">
    <property type="entry name" value="INNER MEMBRANE PROTEIN DEDA-RELATED"/>
    <property type="match status" value="1"/>
</dbReference>
<reference evidence="9 10" key="1">
    <citation type="submission" date="2019-02" db="EMBL/GenBank/DDBJ databases">
        <title>Deep-cultivation of Planctomycetes and their phenomic and genomic characterization uncovers novel biology.</title>
        <authorList>
            <person name="Wiegand S."/>
            <person name="Jogler M."/>
            <person name="Boedeker C."/>
            <person name="Pinto D."/>
            <person name="Vollmers J."/>
            <person name="Rivas-Marin E."/>
            <person name="Kohn T."/>
            <person name="Peeters S.H."/>
            <person name="Heuer A."/>
            <person name="Rast P."/>
            <person name="Oberbeckmann S."/>
            <person name="Bunk B."/>
            <person name="Jeske O."/>
            <person name="Meyerdierks A."/>
            <person name="Storesund J.E."/>
            <person name="Kallscheuer N."/>
            <person name="Luecker S."/>
            <person name="Lage O.M."/>
            <person name="Pohl T."/>
            <person name="Merkel B.J."/>
            <person name="Hornburger P."/>
            <person name="Mueller R.-W."/>
            <person name="Bruemmer F."/>
            <person name="Labrenz M."/>
            <person name="Spormann A.M."/>
            <person name="Op den Camp H."/>
            <person name="Overmann J."/>
            <person name="Amann R."/>
            <person name="Jetten M.S.M."/>
            <person name="Mascher T."/>
            <person name="Medema M.H."/>
            <person name="Devos D.P."/>
            <person name="Kaster A.-K."/>
            <person name="Ovreas L."/>
            <person name="Rohde M."/>
            <person name="Galperin M.Y."/>
            <person name="Jogler C."/>
        </authorList>
    </citation>
    <scope>NUCLEOTIDE SEQUENCE [LARGE SCALE GENOMIC DNA]</scope>
    <source>
        <strain evidence="9 10">ETA_A1</strain>
    </source>
</reference>
<gene>
    <name evidence="9" type="primary">yabI</name>
    <name evidence="9" type="ORF">ETAA1_27820</name>
</gene>
<dbReference type="Proteomes" id="UP000319576">
    <property type="component" value="Chromosome"/>
</dbReference>
<organism evidence="9 10">
    <name type="scientific">Urbifossiella limnaea</name>
    <dbReference type="NCBI Taxonomy" id="2528023"/>
    <lineage>
        <taxon>Bacteria</taxon>
        <taxon>Pseudomonadati</taxon>
        <taxon>Planctomycetota</taxon>
        <taxon>Planctomycetia</taxon>
        <taxon>Gemmatales</taxon>
        <taxon>Gemmataceae</taxon>
        <taxon>Urbifossiella</taxon>
    </lineage>
</organism>
<protein>
    <submittedName>
        <fullName evidence="9">Inner membrane protein YabI</fullName>
    </submittedName>
</protein>
<dbReference type="PANTHER" id="PTHR30353:SF15">
    <property type="entry name" value="INNER MEMBRANE PROTEIN YABI"/>
    <property type="match status" value="1"/>
</dbReference>
<evidence type="ECO:0000256" key="5">
    <source>
        <dbReference type="ARBA" id="ARBA00022989"/>
    </source>
</evidence>
<feature type="transmembrane region" description="Helical" evidence="7">
    <location>
        <begin position="5"/>
        <end position="26"/>
    </location>
</feature>
<evidence type="ECO:0000256" key="7">
    <source>
        <dbReference type="RuleBase" id="RU367016"/>
    </source>
</evidence>
<evidence type="ECO:0000259" key="8">
    <source>
        <dbReference type="Pfam" id="PF09335"/>
    </source>
</evidence>
<feature type="transmembrane region" description="Helical" evidence="7">
    <location>
        <begin position="132"/>
        <end position="155"/>
    </location>
</feature>
<dbReference type="GO" id="GO:0005886">
    <property type="term" value="C:plasma membrane"/>
    <property type="evidence" value="ECO:0007669"/>
    <property type="project" value="UniProtKB-SubCell"/>
</dbReference>
<dbReference type="RefSeq" id="WP_145239029.1">
    <property type="nucleotide sequence ID" value="NZ_CP036273.1"/>
</dbReference>
<keyword evidence="6 7" id="KW-0472">Membrane</keyword>
<evidence type="ECO:0000256" key="1">
    <source>
        <dbReference type="ARBA" id="ARBA00004651"/>
    </source>
</evidence>
<keyword evidence="10" id="KW-1185">Reference proteome</keyword>
<feature type="transmembrane region" description="Helical" evidence="7">
    <location>
        <begin position="46"/>
        <end position="69"/>
    </location>
</feature>
<keyword evidence="4 7" id="KW-0812">Transmembrane</keyword>
<dbReference type="Pfam" id="PF09335">
    <property type="entry name" value="VTT_dom"/>
    <property type="match status" value="1"/>
</dbReference>
<dbReference type="KEGG" id="uli:ETAA1_27820"/>
<evidence type="ECO:0000256" key="4">
    <source>
        <dbReference type="ARBA" id="ARBA00022692"/>
    </source>
</evidence>
<name>A0A517XTJ8_9BACT</name>
<dbReference type="EMBL" id="CP036273">
    <property type="protein sequence ID" value="QDU20821.1"/>
    <property type="molecule type" value="Genomic_DNA"/>
</dbReference>
<keyword evidence="3 7" id="KW-1003">Cell membrane</keyword>
<comment type="similarity">
    <text evidence="2 7">Belongs to the DedA family.</text>
</comment>
<evidence type="ECO:0000256" key="2">
    <source>
        <dbReference type="ARBA" id="ARBA00010792"/>
    </source>
</evidence>
<feature type="domain" description="VTT" evidence="8">
    <location>
        <begin position="31"/>
        <end position="151"/>
    </location>
</feature>
<proteinExistence type="inferred from homology"/>
<dbReference type="InterPro" id="IPR032818">
    <property type="entry name" value="DedA-like"/>
</dbReference>
<evidence type="ECO:0000256" key="3">
    <source>
        <dbReference type="ARBA" id="ARBA00022475"/>
    </source>
</evidence>
<accession>A0A517XTJ8</accession>
<feature type="transmembrane region" description="Helical" evidence="7">
    <location>
        <begin position="161"/>
        <end position="179"/>
    </location>
</feature>
<evidence type="ECO:0000313" key="9">
    <source>
        <dbReference type="EMBL" id="QDU20821.1"/>
    </source>
</evidence>
<comment type="subcellular location">
    <subcellularLocation>
        <location evidence="1 7">Cell membrane</location>
        <topology evidence="1 7">Multi-pass membrane protein</topology>
    </subcellularLocation>
</comment>
<sequence>MSEALYWYGSIWVALFMTGIGLPPIPEEAGILYAAGLTALHSDVRWWGAWPSAALGILSADCLLYGIGWKIGPKLFEYRWVQKVLSAKRRQRLEGRIHEHGIKLLIMARFLPPVRTGVFLIAGAARYSFTKFLIADLIYCVVGVGIFFFGGAWLMDLLKQAGHAAVWFVAIPVAGYGLYRYFKYLQKREAGPVSPAVAAVEVAAGDPGATNPAGAVPAM</sequence>